<protein>
    <submittedName>
        <fullName evidence="2">Uncharacterized protein</fullName>
    </submittedName>
</protein>
<dbReference type="Proteomes" id="UP000314294">
    <property type="component" value="Unassembled WGS sequence"/>
</dbReference>
<dbReference type="EMBL" id="SRLO01000152">
    <property type="protein sequence ID" value="TNN71296.1"/>
    <property type="molecule type" value="Genomic_DNA"/>
</dbReference>
<sequence length="84" mass="9576">MTCFYVELEHIRSHSEFYTLMITLPSAIKYTHAHTHYTSTPFDRKQKTTSSHIKVTCSPSLSQAAPEQGMWESTQLSPHGTVFT</sequence>
<feature type="region of interest" description="Disordered" evidence="1">
    <location>
        <begin position="63"/>
        <end position="84"/>
    </location>
</feature>
<evidence type="ECO:0000256" key="1">
    <source>
        <dbReference type="SAM" id="MobiDB-lite"/>
    </source>
</evidence>
<keyword evidence="3" id="KW-1185">Reference proteome</keyword>
<evidence type="ECO:0000313" key="3">
    <source>
        <dbReference type="Proteomes" id="UP000314294"/>
    </source>
</evidence>
<proteinExistence type="predicted"/>
<evidence type="ECO:0000313" key="2">
    <source>
        <dbReference type="EMBL" id="TNN71296.1"/>
    </source>
</evidence>
<accession>A0A4Z2HZT9</accession>
<reference evidence="2 3" key="1">
    <citation type="submission" date="2019-03" db="EMBL/GenBank/DDBJ databases">
        <title>First draft genome of Liparis tanakae, snailfish: a comprehensive survey of snailfish specific genes.</title>
        <authorList>
            <person name="Kim W."/>
            <person name="Song I."/>
            <person name="Jeong J.-H."/>
            <person name="Kim D."/>
            <person name="Kim S."/>
            <person name="Ryu S."/>
            <person name="Song J.Y."/>
            <person name="Lee S.K."/>
        </authorList>
    </citation>
    <scope>NUCLEOTIDE SEQUENCE [LARGE SCALE GENOMIC DNA]</scope>
    <source>
        <tissue evidence="2">Muscle</tissue>
    </source>
</reference>
<gene>
    <name evidence="2" type="ORF">EYF80_018498</name>
</gene>
<name>A0A4Z2HZT9_9TELE</name>
<organism evidence="2 3">
    <name type="scientific">Liparis tanakae</name>
    <name type="common">Tanaka's snailfish</name>
    <dbReference type="NCBI Taxonomy" id="230148"/>
    <lineage>
        <taxon>Eukaryota</taxon>
        <taxon>Metazoa</taxon>
        <taxon>Chordata</taxon>
        <taxon>Craniata</taxon>
        <taxon>Vertebrata</taxon>
        <taxon>Euteleostomi</taxon>
        <taxon>Actinopterygii</taxon>
        <taxon>Neopterygii</taxon>
        <taxon>Teleostei</taxon>
        <taxon>Neoteleostei</taxon>
        <taxon>Acanthomorphata</taxon>
        <taxon>Eupercaria</taxon>
        <taxon>Perciformes</taxon>
        <taxon>Cottioidei</taxon>
        <taxon>Cottales</taxon>
        <taxon>Liparidae</taxon>
        <taxon>Liparis</taxon>
    </lineage>
</organism>
<comment type="caution">
    <text evidence="2">The sequence shown here is derived from an EMBL/GenBank/DDBJ whole genome shotgun (WGS) entry which is preliminary data.</text>
</comment>
<dbReference type="AlphaFoldDB" id="A0A4Z2HZT9"/>